<proteinExistence type="predicted"/>
<dbReference type="Proteomes" id="UP001461341">
    <property type="component" value="Chromosome"/>
</dbReference>
<name>A0ABZ2Y9X1_9BACT</name>
<dbReference type="SUPFAM" id="SSF51726">
    <property type="entry name" value="UROD/MetE-like"/>
    <property type="match status" value="1"/>
</dbReference>
<evidence type="ECO:0000259" key="1">
    <source>
        <dbReference type="Pfam" id="PF01208"/>
    </source>
</evidence>
<accession>A0ABZ2Y9X1</accession>
<feature type="domain" description="Uroporphyrinogen decarboxylase (URO-D)" evidence="1">
    <location>
        <begin position="177"/>
        <end position="369"/>
    </location>
</feature>
<dbReference type="EMBL" id="CP121689">
    <property type="protein sequence ID" value="WZL75810.1"/>
    <property type="molecule type" value="Genomic_DNA"/>
</dbReference>
<evidence type="ECO:0000313" key="3">
    <source>
        <dbReference type="Proteomes" id="UP001461341"/>
    </source>
</evidence>
<dbReference type="InterPro" id="IPR052024">
    <property type="entry name" value="Methanogen_methyltrans"/>
</dbReference>
<dbReference type="RefSeq" id="WP_369017959.1">
    <property type="nucleotide sequence ID" value="NZ_CP121689.1"/>
</dbReference>
<organism evidence="2 3">
    <name type="scientific">Thermatribacter velox</name>
    <dbReference type="NCBI Taxonomy" id="3039681"/>
    <lineage>
        <taxon>Bacteria</taxon>
        <taxon>Pseudomonadati</taxon>
        <taxon>Atribacterota</taxon>
        <taxon>Atribacteria</taxon>
        <taxon>Atribacterales</taxon>
        <taxon>Thermatribacteraceae</taxon>
        <taxon>Thermatribacter</taxon>
    </lineage>
</organism>
<dbReference type="PANTHER" id="PTHR47099:SF1">
    <property type="entry name" value="METHYLCOBAMIDE:COM METHYLTRANSFERASE MTBA"/>
    <property type="match status" value="1"/>
</dbReference>
<dbReference type="InterPro" id="IPR000257">
    <property type="entry name" value="Uroporphyrinogen_deCOase"/>
</dbReference>
<dbReference type="InterPro" id="IPR038071">
    <property type="entry name" value="UROD/MetE-like_sf"/>
</dbReference>
<reference evidence="2 3" key="1">
    <citation type="submission" date="2023-03" db="EMBL/GenBank/DDBJ databases">
        <title>Novel Species.</title>
        <authorList>
            <person name="Ma S."/>
        </authorList>
    </citation>
    <scope>NUCLEOTIDE SEQUENCE [LARGE SCALE GENOMIC DNA]</scope>
    <source>
        <strain evidence="2 3">B11</strain>
    </source>
</reference>
<sequence length="374" mass="42979">MEPRERIRKVLKREGKVDRIPWSLFFGATPSFTPPFFEKFVAQTGIRDVAEHFDFEVRIAHSEKSDPLYHTTSAHYGLRMLPNGIGREFFTIELPEEVVFSPWGVGVLPWPDDPSCERIFSPLSGECTQREIENYPVPGIDEQSIGIVSKRAWEIRKRGYLSAAYCGSIYEWCHWLRGMEDFMIDLVARPELAGALIEKVASFTFSFARKHAECGVDLLCFYDDYGMQDRLQIPPALWRKFFKPWWQRIIASLRRDFPECIFFLHSCGRIEEILPDLIEVGFDVLHPLQPECHDVSGIIKKFGSQISFWGTVSSQHTLPFGRRSDIEAEVKNREQIFKDTPALVISPSNTIGAEVPVDSVIWFIEACQKHSVVS</sequence>
<keyword evidence="3" id="KW-1185">Reference proteome</keyword>
<gene>
    <name evidence="2" type="ORF">QBE54_09505</name>
</gene>
<evidence type="ECO:0000313" key="2">
    <source>
        <dbReference type="EMBL" id="WZL75810.1"/>
    </source>
</evidence>
<dbReference type="Gene3D" id="3.20.20.210">
    <property type="match status" value="1"/>
</dbReference>
<dbReference type="Pfam" id="PF01208">
    <property type="entry name" value="URO-D"/>
    <property type="match status" value="1"/>
</dbReference>
<dbReference type="PANTHER" id="PTHR47099">
    <property type="entry name" value="METHYLCOBAMIDE:COM METHYLTRANSFERASE MTBA"/>
    <property type="match status" value="1"/>
</dbReference>
<protein>
    <submittedName>
        <fullName evidence="2">Uroporphyrinogen decarboxylase family protein</fullName>
    </submittedName>
</protein>